<name>A0A328D4K3_9ASTE</name>
<evidence type="ECO:0000313" key="25">
    <source>
        <dbReference type="EMBL" id="RAL40635.1"/>
    </source>
</evidence>
<keyword evidence="8 23" id="KW-0812">Transmembrane</keyword>
<keyword evidence="19" id="KW-0325">Glycoprotein</keyword>
<evidence type="ECO:0000256" key="21">
    <source>
        <dbReference type="ARBA" id="ARBA00048679"/>
    </source>
</evidence>
<dbReference type="PROSITE" id="PS50011">
    <property type="entry name" value="PROTEIN_KINASE_DOM"/>
    <property type="match status" value="1"/>
</dbReference>
<dbReference type="Proteomes" id="UP000249390">
    <property type="component" value="Unassembled WGS sequence"/>
</dbReference>
<evidence type="ECO:0000256" key="11">
    <source>
        <dbReference type="ARBA" id="ARBA00022737"/>
    </source>
</evidence>
<dbReference type="InterPro" id="IPR001611">
    <property type="entry name" value="Leu-rich_rpt"/>
</dbReference>
<dbReference type="GO" id="GO:0005524">
    <property type="term" value="F:ATP binding"/>
    <property type="evidence" value="ECO:0007669"/>
    <property type="project" value="UniProtKB-UniRule"/>
</dbReference>
<keyword evidence="12 22" id="KW-0547">Nucleotide-binding</keyword>
<accession>A0A328D4K3</accession>
<dbReference type="Gene3D" id="1.10.510.10">
    <property type="entry name" value="Transferase(Phosphotransferase) domain 1"/>
    <property type="match status" value="1"/>
</dbReference>
<evidence type="ECO:0000256" key="16">
    <source>
        <dbReference type="ARBA" id="ARBA00023136"/>
    </source>
</evidence>
<dbReference type="GO" id="GO:0004674">
    <property type="term" value="F:protein serine/threonine kinase activity"/>
    <property type="evidence" value="ECO:0007669"/>
    <property type="project" value="UniProtKB-KW"/>
</dbReference>
<dbReference type="FunFam" id="3.80.10.10:FF:000129">
    <property type="entry name" value="Leucine-rich repeat receptor-like kinase"/>
    <property type="match status" value="1"/>
</dbReference>
<evidence type="ECO:0000256" key="20">
    <source>
        <dbReference type="ARBA" id="ARBA00047899"/>
    </source>
</evidence>
<feature type="domain" description="Protein kinase" evidence="24">
    <location>
        <begin position="582"/>
        <end position="850"/>
    </location>
</feature>
<dbReference type="PROSITE" id="PS00107">
    <property type="entry name" value="PROTEIN_KINASE_ATP"/>
    <property type="match status" value="1"/>
</dbReference>
<evidence type="ECO:0000256" key="10">
    <source>
        <dbReference type="ARBA" id="ARBA00022734"/>
    </source>
</evidence>
<dbReference type="SMART" id="SM00369">
    <property type="entry name" value="LRR_TYP"/>
    <property type="match status" value="4"/>
</dbReference>
<sequence length="886" mass="98340">MSQLFVSPMKDRSQRKGLVFLDITHSIYSYISSPHQIPSITISNSNLPEQKMHVQSGCLLLFLLQSSIIFTDSNGEPEANVMKGLASSLSPTPKGWNASLSHCRWPGVTCDSSFQVTDIDLSRRSLLGTLPGNLNSLSKLTYLYLDNNHFTGSMPSLANLTFLQDTTMDYNNFTSIPDDAFEGLINLVYFSIGNNPKLSPWTFPGFQLQRSQYLNRFNASRSSLSGTLPDMFGSWPALQEFDLTYNSFVGSLPRSFAGSNIYTLWLSDQEEGFSGALDVLANMSSLWSVWLNGNKFQGPIPDLSKCTSIIELGLEDNLLTGIVPLSLMALPNLDYIDLHNNKLQGPLPVFGWNVTAIVGETTNNFCKVTPGSCDQQVMALLQVSEALGYPAKLGDGWKGNNACNQWVFVRCDSSKNNVTIIDFSKQHFNGTISPAFRNLTFLVELHLNDNNLTGTIPESLTHLTKLKIMDISRNNILPPLPHFASHMNVTVSGNPKLVTRSGHTGGTGFQVRSSRRKASTKVVVFLIVLGAFITIIFVVCILVYKKRKPMKQVDVLGKSQYFLPDSPTRFSYEVLKAATNNFDMQRRLGGGGFGSVFEGILSNGSRVAVKRLDHFGQGMKEFLAEVHTIGGIHHLNLVKLVGFCAEQAHRLLVYEYMSNGSLDKWIFLDGSKTGLNWDTRKRVVLHIAKGLEYLHEDCAKRIAHLDIKPQNVLLDEGFNAKLSDFGLAKLIDRDQDYVMTQMRGTRGYLAPEWLGGKITEKADVYSYGVVLLEVVFQRQNLSDDRLIDIVREKVEQSELSVLIDKCIEDDEQENGPQVEEMIELALWCLHVDPNRRPAMSTVVKTLEGAMNIQSCITISRKDFLPSAMGISTTSVATVSSSSAGPR</sequence>
<evidence type="ECO:0000256" key="14">
    <source>
        <dbReference type="ARBA" id="ARBA00022840"/>
    </source>
</evidence>
<proteinExistence type="inferred from homology"/>
<evidence type="ECO:0000256" key="22">
    <source>
        <dbReference type="PROSITE-ProRule" id="PRU10141"/>
    </source>
</evidence>
<dbReference type="InterPro" id="IPR017441">
    <property type="entry name" value="Protein_kinase_ATP_BS"/>
</dbReference>
<evidence type="ECO:0000256" key="9">
    <source>
        <dbReference type="ARBA" id="ARBA00022729"/>
    </source>
</evidence>
<evidence type="ECO:0000256" key="13">
    <source>
        <dbReference type="ARBA" id="ARBA00022777"/>
    </source>
</evidence>
<dbReference type="GO" id="GO:0051707">
    <property type="term" value="P:response to other organism"/>
    <property type="evidence" value="ECO:0007669"/>
    <property type="project" value="UniProtKB-ARBA"/>
</dbReference>
<comment type="similarity">
    <text evidence="2">Belongs to the protein kinase superfamily. Ser/Thr protein kinase family.</text>
</comment>
<dbReference type="FunFam" id="3.30.200.20:FF:000178">
    <property type="entry name" value="serine/threonine-protein kinase PBS1-like"/>
    <property type="match status" value="1"/>
</dbReference>
<comment type="subcellular location">
    <subcellularLocation>
        <location evidence="1">Membrane</location>
        <topology evidence="1">Single-pass type I membrane protein</topology>
    </subcellularLocation>
</comment>
<dbReference type="InterPro" id="IPR003591">
    <property type="entry name" value="Leu-rich_rpt_typical-subtyp"/>
</dbReference>
<keyword evidence="17" id="KW-1015">Disulfide bond</keyword>
<keyword evidence="4" id="KW-0723">Serine/threonine-protein kinase</keyword>
<feature type="binding site" evidence="22">
    <location>
        <position position="610"/>
    </location>
    <ligand>
        <name>ATP</name>
        <dbReference type="ChEBI" id="CHEBI:30616"/>
    </ligand>
</feature>
<dbReference type="GO" id="GO:0006952">
    <property type="term" value="P:defense response"/>
    <property type="evidence" value="ECO:0007669"/>
    <property type="project" value="UniProtKB-ARBA"/>
</dbReference>
<evidence type="ECO:0000256" key="5">
    <source>
        <dbReference type="ARBA" id="ARBA00022553"/>
    </source>
</evidence>
<dbReference type="EC" id="2.7.11.1" evidence="3"/>
<keyword evidence="6" id="KW-0433">Leucine-rich repeat</keyword>
<evidence type="ECO:0000313" key="26">
    <source>
        <dbReference type="Proteomes" id="UP000249390"/>
    </source>
</evidence>
<dbReference type="InterPro" id="IPR000719">
    <property type="entry name" value="Prot_kinase_dom"/>
</dbReference>
<evidence type="ECO:0000256" key="7">
    <source>
        <dbReference type="ARBA" id="ARBA00022679"/>
    </source>
</evidence>
<keyword evidence="26" id="KW-1185">Reference proteome</keyword>
<dbReference type="FunFam" id="3.80.10.10:FF:000190">
    <property type="entry name" value="Receptor-like kinase TMK4"/>
    <property type="match status" value="1"/>
</dbReference>
<dbReference type="InterPro" id="IPR032675">
    <property type="entry name" value="LRR_dom_sf"/>
</dbReference>
<keyword evidence="10" id="KW-0430">Lectin</keyword>
<dbReference type="PROSITE" id="PS00108">
    <property type="entry name" value="PROTEIN_KINASE_ST"/>
    <property type="match status" value="1"/>
</dbReference>
<evidence type="ECO:0000256" key="1">
    <source>
        <dbReference type="ARBA" id="ARBA00004479"/>
    </source>
</evidence>
<dbReference type="InterPro" id="IPR008271">
    <property type="entry name" value="Ser/Thr_kinase_AS"/>
</dbReference>
<comment type="caution">
    <text evidence="25">The sequence shown here is derived from an EMBL/GenBank/DDBJ whole genome shotgun (WGS) entry which is preliminary data.</text>
</comment>
<evidence type="ECO:0000256" key="15">
    <source>
        <dbReference type="ARBA" id="ARBA00022989"/>
    </source>
</evidence>
<evidence type="ECO:0000256" key="6">
    <source>
        <dbReference type="ARBA" id="ARBA00022614"/>
    </source>
</evidence>
<dbReference type="Gene3D" id="3.30.200.20">
    <property type="entry name" value="Phosphorylase Kinase, domain 1"/>
    <property type="match status" value="1"/>
</dbReference>
<dbReference type="PROSITE" id="PS51450">
    <property type="entry name" value="LRR"/>
    <property type="match status" value="1"/>
</dbReference>
<gene>
    <name evidence="25" type="ORF">DM860_006705</name>
</gene>
<keyword evidence="11" id="KW-0677">Repeat</keyword>
<dbReference type="InterPro" id="IPR052422">
    <property type="entry name" value="Auxin_Ser/Thr_Kinase"/>
</dbReference>
<dbReference type="GO" id="GO:0030246">
    <property type="term" value="F:carbohydrate binding"/>
    <property type="evidence" value="ECO:0007669"/>
    <property type="project" value="UniProtKB-KW"/>
</dbReference>
<comment type="catalytic activity">
    <reaction evidence="21">
        <text>L-seryl-[protein] + ATP = O-phospho-L-seryl-[protein] + ADP + H(+)</text>
        <dbReference type="Rhea" id="RHEA:17989"/>
        <dbReference type="Rhea" id="RHEA-COMP:9863"/>
        <dbReference type="Rhea" id="RHEA-COMP:11604"/>
        <dbReference type="ChEBI" id="CHEBI:15378"/>
        <dbReference type="ChEBI" id="CHEBI:29999"/>
        <dbReference type="ChEBI" id="CHEBI:30616"/>
        <dbReference type="ChEBI" id="CHEBI:83421"/>
        <dbReference type="ChEBI" id="CHEBI:456216"/>
        <dbReference type="EC" id="2.7.11.1"/>
    </reaction>
</comment>
<dbReference type="InterPro" id="IPR013210">
    <property type="entry name" value="LRR_N_plant-typ"/>
</dbReference>
<dbReference type="Gene3D" id="3.80.10.10">
    <property type="entry name" value="Ribonuclease Inhibitor"/>
    <property type="match status" value="2"/>
</dbReference>
<evidence type="ECO:0000256" key="12">
    <source>
        <dbReference type="ARBA" id="ARBA00022741"/>
    </source>
</evidence>
<dbReference type="Pfam" id="PF08263">
    <property type="entry name" value="LRRNT_2"/>
    <property type="match status" value="2"/>
</dbReference>
<keyword evidence="7" id="KW-0808">Transferase</keyword>
<evidence type="ECO:0000256" key="2">
    <source>
        <dbReference type="ARBA" id="ARBA00008684"/>
    </source>
</evidence>
<reference evidence="25 26" key="1">
    <citation type="submission" date="2018-06" db="EMBL/GenBank/DDBJ databases">
        <title>The Genome of Cuscuta australis (Dodder) Provides Insight into the Evolution of Plant Parasitism.</title>
        <authorList>
            <person name="Liu H."/>
        </authorList>
    </citation>
    <scope>NUCLEOTIDE SEQUENCE [LARGE SCALE GENOMIC DNA]</scope>
    <source>
        <strain evidence="26">cv. Yunnan</strain>
        <tissue evidence="25">Vines</tissue>
    </source>
</reference>
<dbReference type="FunFam" id="1.10.510.10:FF:000248">
    <property type="entry name" value="S-receptor-like kinase 5"/>
    <property type="match status" value="1"/>
</dbReference>
<dbReference type="GO" id="GO:0016020">
    <property type="term" value="C:membrane"/>
    <property type="evidence" value="ECO:0007669"/>
    <property type="project" value="UniProtKB-SubCell"/>
</dbReference>
<evidence type="ECO:0000256" key="17">
    <source>
        <dbReference type="ARBA" id="ARBA00023157"/>
    </source>
</evidence>
<evidence type="ECO:0000256" key="3">
    <source>
        <dbReference type="ARBA" id="ARBA00012513"/>
    </source>
</evidence>
<keyword evidence="13" id="KW-0418">Kinase</keyword>
<evidence type="ECO:0000256" key="18">
    <source>
        <dbReference type="ARBA" id="ARBA00023170"/>
    </source>
</evidence>
<dbReference type="InterPro" id="IPR011009">
    <property type="entry name" value="Kinase-like_dom_sf"/>
</dbReference>
<dbReference type="SUPFAM" id="SSF52058">
    <property type="entry name" value="L domain-like"/>
    <property type="match status" value="2"/>
</dbReference>
<keyword evidence="9" id="KW-0732">Signal</keyword>
<dbReference type="PANTHER" id="PTHR47986">
    <property type="entry name" value="OSJNBA0070M12.3 PROTEIN"/>
    <property type="match status" value="1"/>
</dbReference>
<comment type="catalytic activity">
    <reaction evidence="20">
        <text>L-threonyl-[protein] + ATP = O-phospho-L-threonyl-[protein] + ADP + H(+)</text>
        <dbReference type="Rhea" id="RHEA:46608"/>
        <dbReference type="Rhea" id="RHEA-COMP:11060"/>
        <dbReference type="Rhea" id="RHEA-COMP:11605"/>
        <dbReference type="ChEBI" id="CHEBI:15378"/>
        <dbReference type="ChEBI" id="CHEBI:30013"/>
        <dbReference type="ChEBI" id="CHEBI:30616"/>
        <dbReference type="ChEBI" id="CHEBI:61977"/>
        <dbReference type="ChEBI" id="CHEBI:456216"/>
        <dbReference type="EC" id="2.7.11.1"/>
    </reaction>
</comment>
<feature type="transmembrane region" description="Helical" evidence="23">
    <location>
        <begin position="522"/>
        <end position="544"/>
    </location>
</feature>
<dbReference type="AlphaFoldDB" id="A0A328D4K3"/>
<evidence type="ECO:0000256" key="23">
    <source>
        <dbReference type="SAM" id="Phobius"/>
    </source>
</evidence>
<dbReference type="PANTHER" id="PTHR47986:SF10">
    <property type="entry name" value="RECEPTOR-LIKE KINASE TMK4"/>
    <property type="match status" value="1"/>
</dbReference>
<organism evidence="25 26">
    <name type="scientific">Cuscuta australis</name>
    <dbReference type="NCBI Taxonomy" id="267555"/>
    <lineage>
        <taxon>Eukaryota</taxon>
        <taxon>Viridiplantae</taxon>
        <taxon>Streptophyta</taxon>
        <taxon>Embryophyta</taxon>
        <taxon>Tracheophyta</taxon>
        <taxon>Spermatophyta</taxon>
        <taxon>Magnoliopsida</taxon>
        <taxon>eudicotyledons</taxon>
        <taxon>Gunneridae</taxon>
        <taxon>Pentapetalae</taxon>
        <taxon>asterids</taxon>
        <taxon>lamiids</taxon>
        <taxon>Solanales</taxon>
        <taxon>Convolvulaceae</taxon>
        <taxon>Cuscuteae</taxon>
        <taxon>Cuscuta</taxon>
        <taxon>Cuscuta subgen. Grammica</taxon>
        <taxon>Cuscuta sect. Cleistogrammica</taxon>
    </lineage>
</organism>
<dbReference type="SUPFAM" id="SSF56112">
    <property type="entry name" value="Protein kinase-like (PK-like)"/>
    <property type="match status" value="1"/>
</dbReference>
<dbReference type="CDD" id="cd14066">
    <property type="entry name" value="STKc_IRAK"/>
    <property type="match status" value="1"/>
</dbReference>
<evidence type="ECO:0000256" key="4">
    <source>
        <dbReference type="ARBA" id="ARBA00022527"/>
    </source>
</evidence>
<protein>
    <recommendedName>
        <fullName evidence="3">non-specific serine/threonine protein kinase</fullName>
        <ecNumber evidence="3">2.7.11.1</ecNumber>
    </recommendedName>
</protein>
<dbReference type="SMART" id="SM00220">
    <property type="entry name" value="S_TKc"/>
    <property type="match status" value="1"/>
</dbReference>
<dbReference type="Pfam" id="PF00560">
    <property type="entry name" value="LRR_1"/>
    <property type="match status" value="2"/>
</dbReference>
<evidence type="ECO:0000259" key="24">
    <source>
        <dbReference type="PROSITE" id="PS50011"/>
    </source>
</evidence>
<keyword evidence="16 23" id="KW-0472">Membrane</keyword>
<keyword evidence="15 23" id="KW-1133">Transmembrane helix</keyword>
<evidence type="ECO:0000256" key="19">
    <source>
        <dbReference type="ARBA" id="ARBA00023180"/>
    </source>
</evidence>
<dbReference type="EMBL" id="NQVE01000194">
    <property type="protein sequence ID" value="RAL40635.1"/>
    <property type="molecule type" value="Genomic_DNA"/>
</dbReference>
<keyword evidence="18" id="KW-0675">Receptor</keyword>
<keyword evidence="14 22" id="KW-0067">ATP-binding</keyword>
<evidence type="ECO:0000256" key="8">
    <source>
        <dbReference type="ARBA" id="ARBA00022692"/>
    </source>
</evidence>
<keyword evidence="5" id="KW-0597">Phosphoprotein</keyword>
<dbReference type="Pfam" id="PF00069">
    <property type="entry name" value="Pkinase"/>
    <property type="match status" value="1"/>
</dbReference>